<dbReference type="Gene3D" id="2.30.38.10">
    <property type="entry name" value="Luciferase, Domain 3"/>
    <property type="match status" value="1"/>
</dbReference>
<protein>
    <submittedName>
        <fullName evidence="5">Amino acid adenylation domain-containing protein</fullName>
    </submittedName>
</protein>
<keyword evidence="2" id="KW-0596">Phosphopantetheine</keyword>
<evidence type="ECO:0000313" key="6">
    <source>
        <dbReference type="Proteomes" id="UP001155163"/>
    </source>
</evidence>
<dbReference type="InterPro" id="IPR029058">
    <property type="entry name" value="AB_hydrolase_fold"/>
</dbReference>
<name>A0ABT0JHU3_9PSED</name>
<dbReference type="CDD" id="cd05930">
    <property type="entry name" value="A_NRPS"/>
    <property type="match status" value="1"/>
</dbReference>
<dbReference type="InterPro" id="IPR023213">
    <property type="entry name" value="CAT-like_dom_sf"/>
</dbReference>
<dbReference type="InterPro" id="IPR006162">
    <property type="entry name" value="Ppantetheine_attach_site"/>
</dbReference>
<dbReference type="PROSITE" id="PS00455">
    <property type="entry name" value="AMP_BINDING"/>
    <property type="match status" value="1"/>
</dbReference>
<comment type="caution">
    <text evidence="5">The sequence shown here is derived from an EMBL/GenBank/DDBJ whole genome shotgun (WGS) entry which is preliminary data.</text>
</comment>
<dbReference type="PANTHER" id="PTHR45527">
    <property type="entry name" value="NONRIBOSOMAL PEPTIDE SYNTHETASE"/>
    <property type="match status" value="1"/>
</dbReference>
<dbReference type="InterPro" id="IPR001242">
    <property type="entry name" value="Condensation_dom"/>
</dbReference>
<dbReference type="Pfam" id="PF00668">
    <property type="entry name" value="Condensation"/>
    <property type="match status" value="1"/>
</dbReference>
<dbReference type="SUPFAM" id="SSF52777">
    <property type="entry name" value="CoA-dependent acyltransferases"/>
    <property type="match status" value="2"/>
</dbReference>
<proteinExistence type="predicted"/>
<dbReference type="InterPro" id="IPR025110">
    <property type="entry name" value="AMP-bd_C"/>
</dbReference>
<dbReference type="SUPFAM" id="SSF56801">
    <property type="entry name" value="Acetyl-CoA synthetase-like"/>
    <property type="match status" value="1"/>
</dbReference>
<dbReference type="Gene3D" id="3.40.50.1820">
    <property type="entry name" value="alpha/beta hydrolase"/>
    <property type="match status" value="1"/>
</dbReference>
<dbReference type="Pfam" id="PF00501">
    <property type="entry name" value="AMP-binding"/>
    <property type="match status" value="1"/>
</dbReference>
<dbReference type="RefSeq" id="WP_268262403.1">
    <property type="nucleotide sequence ID" value="NZ_JALQCX010000027.1"/>
</dbReference>
<dbReference type="Gene3D" id="3.30.559.30">
    <property type="entry name" value="Nonribosomal peptide synthetase, condensation domain"/>
    <property type="match status" value="1"/>
</dbReference>
<dbReference type="Gene3D" id="3.30.300.30">
    <property type="match status" value="1"/>
</dbReference>
<organism evidence="5 6">
    <name type="scientific">Pseudomonas morbosilactucae</name>
    <dbReference type="NCBI Taxonomy" id="2938197"/>
    <lineage>
        <taxon>Bacteria</taxon>
        <taxon>Pseudomonadati</taxon>
        <taxon>Pseudomonadota</taxon>
        <taxon>Gammaproteobacteria</taxon>
        <taxon>Pseudomonadales</taxon>
        <taxon>Pseudomonadaceae</taxon>
        <taxon>Pseudomonas</taxon>
    </lineage>
</organism>
<evidence type="ECO:0000313" key="5">
    <source>
        <dbReference type="EMBL" id="MCK9815456.1"/>
    </source>
</evidence>
<dbReference type="Gene3D" id="3.40.50.980">
    <property type="match status" value="2"/>
</dbReference>
<dbReference type="NCBIfam" id="TIGR01733">
    <property type="entry name" value="AA-adenyl-dom"/>
    <property type="match status" value="1"/>
</dbReference>
<evidence type="ECO:0000256" key="2">
    <source>
        <dbReference type="ARBA" id="ARBA00022450"/>
    </source>
</evidence>
<dbReference type="EMBL" id="JALQCX010000027">
    <property type="protein sequence ID" value="MCK9815456.1"/>
    <property type="molecule type" value="Genomic_DNA"/>
</dbReference>
<dbReference type="InterPro" id="IPR020845">
    <property type="entry name" value="AMP-binding_CS"/>
</dbReference>
<dbReference type="InterPro" id="IPR010071">
    <property type="entry name" value="AA_adenyl_dom"/>
</dbReference>
<dbReference type="Proteomes" id="UP001155163">
    <property type="component" value="Unassembled WGS sequence"/>
</dbReference>
<dbReference type="InterPro" id="IPR009081">
    <property type="entry name" value="PP-bd_ACP"/>
</dbReference>
<dbReference type="Pfam" id="PF00550">
    <property type="entry name" value="PP-binding"/>
    <property type="match status" value="1"/>
</dbReference>
<evidence type="ECO:0000259" key="4">
    <source>
        <dbReference type="PROSITE" id="PS50075"/>
    </source>
</evidence>
<keyword evidence="3" id="KW-0597">Phosphoprotein</keyword>
<dbReference type="Pfam" id="PF13193">
    <property type="entry name" value="AMP-binding_C"/>
    <property type="match status" value="1"/>
</dbReference>
<keyword evidence="6" id="KW-1185">Reference proteome</keyword>
<sequence length="1064" mass="114870">MTTAHLDSTDRGLALSQEQSSILQQLPASATWADAAHTLVFDIKGELEPQRLQRALDRLLHGQQALGSRLGAAPGYRGLRQFVESGFQSVELAVGEATELGSLLGDWLAQPFQSDNTPLLRAAAYRREPGQWSLFLGIASSISDAASLPIVQALLIEAYATDAVDEEEPAQFAQYLEWRAEVVQDEDATTAKAYWQAHLNHAASDLLPPYPAYRSAPLGEAIQVIEKHMAVASLKSLSARLAQPAEVILQAAWWLLLAKVSGREAFLAGWRHDAREDYEYFQGTAGVFEKLLPLSVTIAPQESFAEWAGRLAVTLDEHRTWQEYWVSEVSTQMALNAYTFSSRRALPKPRMLEGAWLSQARYAPARQGDLHLQVEVGEEQQTLKLTASYAATGYSAAAVEGLLEQYGVLLDGLLEGVDRPSAELSLLGRTEHSRLLALGAGADLQLEHASLAQVIGAWAQRTPEASALVSEQQILSYGQLHEQALRVAGYLQTKGIAEGDIVALALPRSSEWVVAMLGTWYAGAGYLALDPQWPAARQALIVQEAKAALVLGHAAAFDGLAAHDISIEPLAQALSWSSSAVAAQPLATDTAYVLFTSGTTGTPKGVVIEHGQLSNYVAAAGQALGFDTCKHFAFGSTVAADLGHTALFGALSAGAALHIADDATFQDPQAFARFIQEQAIDFLKIVPSHLAALLEHPQAQVPATVVLGGEAATAEHLLRIRALRPDGRVFNHYGPTETTVGVMVHPMVEVGGGIPLSQVLAGNRIYVLDEQLELVATGQLGELYVGGRQLCRGYLNGQKTTESAFISDPFVAGERLYRTGDLARYRPEGGIQLAGRRDQQVKIRGYRIELSEIEEQLRSMIQVTEALVLAEPVGEQGSELQLIAFVVPREQAGSELVSILGAGLQQRLPAVMVPGHIQFLSSLPRLANGKIDRQALVASIQRESACEYLAPRTALEELLAGRMAKLLGQERLSVNQDFFAAGGHSLLVIKLVAGIRKLLQREVQPAIVFDNPSVAALSQALLSQDTVPGQLEKIAQLRLKLDAMSPEEKARLTEKARQQSNNPA</sequence>
<gene>
    <name evidence="5" type="ORF">M1B35_15290</name>
</gene>
<reference evidence="5 6" key="2">
    <citation type="journal article" date="2023" name="Plant Pathol.">
        <title>Dismantling and reorganizing Pseudomonas marginalis sensu#lato.</title>
        <authorList>
            <person name="Sawada H."/>
            <person name="Fujikawa T."/>
            <person name="Satou M."/>
        </authorList>
    </citation>
    <scope>NUCLEOTIDE SEQUENCE [LARGE SCALE GENOMIC DNA]</scope>
    <source>
        <strain evidence="5 6">MAFF 302046</strain>
    </source>
</reference>
<dbReference type="SMART" id="SM00823">
    <property type="entry name" value="PKS_PP"/>
    <property type="match status" value="1"/>
</dbReference>
<dbReference type="PROSITE" id="PS00012">
    <property type="entry name" value="PHOSPHOPANTETHEINE"/>
    <property type="match status" value="1"/>
</dbReference>
<dbReference type="InterPro" id="IPR036736">
    <property type="entry name" value="ACP-like_sf"/>
</dbReference>
<evidence type="ECO:0000256" key="3">
    <source>
        <dbReference type="ARBA" id="ARBA00022553"/>
    </source>
</evidence>
<comment type="cofactor">
    <cofactor evidence="1">
        <name>pantetheine 4'-phosphate</name>
        <dbReference type="ChEBI" id="CHEBI:47942"/>
    </cofactor>
</comment>
<dbReference type="PANTHER" id="PTHR45527:SF1">
    <property type="entry name" value="FATTY ACID SYNTHASE"/>
    <property type="match status" value="1"/>
</dbReference>
<feature type="domain" description="Carrier" evidence="4">
    <location>
        <begin position="950"/>
        <end position="1025"/>
    </location>
</feature>
<reference evidence="5 6" key="1">
    <citation type="journal article" date="2022" name="Int. J. Syst. Evol. Microbiol.">
        <title>Pseudomonas aegrilactucae sp. nov. and Pseudomonas morbosilactucae sp. nov., pathogens causing bacterial rot of lettuce in Japan.</title>
        <authorList>
            <person name="Sawada H."/>
            <person name="Fujikawa T."/>
            <person name="Satou M."/>
        </authorList>
    </citation>
    <scope>NUCLEOTIDE SEQUENCE [LARGE SCALE GENOMIC DNA]</scope>
    <source>
        <strain evidence="5 6">MAFF 302046</strain>
    </source>
</reference>
<dbReference type="InterPro" id="IPR020806">
    <property type="entry name" value="PKS_PP-bd"/>
</dbReference>
<accession>A0ABT0JHU3</accession>
<dbReference type="SUPFAM" id="SSF47336">
    <property type="entry name" value="ACP-like"/>
    <property type="match status" value="1"/>
</dbReference>
<dbReference type="Gene3D" id="3.30.559.10">
    <property type="entry name" value="Chloramphenicol acetyltransferase-like domain"/>
    <property type="match status" value="1"/>
</dbReference>
<evidence type="ECO:0000256" key="1">
    <source>
        <dbReference type="ARBA" id="ARBA00001957"/>
    </source>
</evidence>
<dbReference type="InterPro" id="IPR000873">
    <property type="entry name" value="AMP-dep_synth/lig_dom"/>
</dbReference>
<dbReference type="InterPro" id="IPR045851">
    <property type="entry name" value="AMP-bd_C_sf"/>
</dbReference>
<dbReference type="PROSITE" id="PS50075">
    <property type="entry name" value="CARRIER"/>
    <property type="match status" value="1"/>
</dbReference>